<name>A0A814BXW3_9BILA</name>
<dbReference type="OrthoDB" id="10192743at2759"/>
<feature type="compositionally biased region" description="Gly residues" evidence="2">
    <location>
        <begin position="1431"/>
        <end position="1449"/>
    </location>
</feature>
<feature type="coiled-coil region" evidence="1">
    <location>
        <begin position="1846"/>
        <end position="1876"/>
    </location>
</feature>
<evidence type="ECO:0000313" key="3">
    <source>
        <dbReference type="EMBL" id="CAF0932591.1"/>
    </source>
</evidence>
<feature type="region of interest" description="Disordered" evidence="2">
    <location>
        <begin position="1522"/>
        <end position="1541"/>
    </location>
</feature>
<feature type="compositionally biased region" description="Polar residues" evidence="2">
    <location>
        <begin position="1377"/>
        <end position="1386"/>
    </location>
</feature>
<keyword evidence="5" id="KW-1185">Reference proteome</keyword>
<evidence type="ECO:0000256" key="1">
    <source>
        <dbReference type="SAM" id="Coils"/>
    </source>
</evidence>
<accession>A0A814BXW3</accession>
<feature type="region of interest" description="Disordered" evidence="2">
    <location>
        <begin position="1"/>
        <end position="23"/>
    </location>
</feature>
<evidence type="ECO:0000256" key="2">
    <source>
        <dbReference type="SAM" id="MobiDB-lite"/>
    </source>
</evidence>
<dbReference type="EMBL" id="CAJNOQ010002004">
    <property type="protein sequence ID" value="CAF0932591.1"/>
    <property type="molecule type" value="Genomic_DNA"/>
</dbReference>
<dbReference type="Proteomes" id="UP000663829">
    <property type="component" value="Unassembled WGS sequence"/>
</dbReference>
<gene>
    <name evidence="3" type="ORF">GPM918_LOCUS10266</name>
    <name evidence="4" type="ORF">SRO942_LOCUS10267</name>
</gene>
<feature type="region of interest" description="Disordered" evidence="2">
    <location>
        <begin position="1587"/>
        <end position="1624"/>
    </location>
</feature>
<dbReference type="Proteomes" id="UP000681722">
    <property type="component" value="Unassembled WGS sequence"/>
</dbReference>
<dbReference type="EMBL" id="CAJOBC010002004">
    <property type="protein sequence ID" value="CAF3710315.1"/>
    <property type="molecule type" value="Genomic_DNA"/>
</dbReference>
<feature type="region of interest" description="Disordered" evidence="2">
    <location>
        <begin position="1367"/>
        <end position="1400"/>
    </location>
</feature>
<feature type="region of interest" description="Disordered" evidence="2">
    <location>
        <begin position="1431"/>
        <end position="1458"/>
    </location>
</feature>
<reference evidence="3" key="1">
    <citation type="submission" date="2021-02" db="EMBL/GenBank/DDBJ databases">
        <authorList>
            <person name="Nowell W R."/>
        </authorList>
    </citation>
    <scope>NUCLEOTIDE SEQUENCE</scope>
</reference>
<sequence>MASRQLNKDERSENGQSQWISPGEHFINTNENEQAIKLEQSIGDHFRILNERLNSLRSLNIDEERLPVLGSMLNQLEAAVSRIEPKINHNNEMPTLNIAAHYQYFTEKLNNESTILNDDNKMNIQLAYYSHMLNEKLNKLQNIVYKRYKTKFQELIETMKSNYDADWENYRKMNNFQFELKKFAQYCIQSKNSINQARSIFHEKLKNDLQFKHYFKQFLVQYEQNGFKLLLTEMIHYIPKSEKYLQAYSRDEKYNLFEDIEQWNLIYDFLIKILDLNNIENFEKFVKKSTSLTDRDSSSTEQAIEENKILILLFRLFKKNIKKSNDYLVDFKESSLVFVRDHLLTLYDREENNASSRIRIKVDQIRQINEEHLKSIHDSERQRKQTFIRQFRGQTWKDKLIVHIEDVNDYKVSEFSMENDDEPSRLKKKWLSTNDPDDYSQYENYVFSMTDSLIKSQHLFEISYIYQDKQPRLNAYLKKSLECLNKSIAIDQSRLDSTERLNLNTNLRSKYELKGLIYLQMTDQYSFDCLDKFNFFNLATYNFLQIEKIESNETNVKCHDKNFIQLFKVAFESNDDSSIDLYDRVLTINPYFVPGQYQKLLKFYELNECSTICHIHSSFHHLITSDSPLLDLFRILINKKKKKRKSSVNKPTDFLNKTIQIKINNHQHPSLYLQLVQSEYSYRLKCNNEEQLINLLKYGKLNMNYIKYDKNKSLKLKYQLSNFDFRQIIENFNEKIINQETNSLDLIRLYQKLQLSNELEYEKLDKTFRKLLPQIRLNFIQITSNDFQRICEISRAIEEFQSFPNDNVNKEILQLKFERANIYRKNHLFYLEELELRGILNHQTKNSDHNPMIYYRLSYLNKQRGNLRASMNYIDLAKRKYNEKINKSIFDKINQLKSELSLLEKRPLNFMEKNQLNLIQICNLIIKFQSHLQLSLINGFQWFSNTSNRNSIIDCLFYHLIEDANDIDQFLTDNVEHSLTQTFKELQKMLKEISVDDHETLTDIFNDKFHTKFQCLLINKNINSFDDKRIPIILRRHSETNRYQTIKQINYKMFLVNLVTTYDAKKDLKSVCSKFLNEEIGKNILIDKNENKTIDWFIKSMINCETMKIFTENIVYYLTSDDYNKNCFDFWSSIADFQYHIDLEETLNHFKQLFLIAIEEHREEEEEKHRSALELIDDIIEQNQNQQKIVNLIHRLKEEILRSLSQYENVSSNSRIREKINKIISSKYKFVDKIQKLISNECLNIDLQFKDSETKVQFYEYLQEPKQNDIVYQIFLMIEEILAKPKIQINRNTVIVESFNIILSDLIVDLEKKFNKSKMIKEMKFYATNVFIDHSLINDYWHGVNLIFISNTIHFVKDASNNKITLDVSGRKGQDGTDAQHQPHTTRPNEDGLDGLPGGNGEAGHNGGHIYLIAKSLFKGKENLEKLITSGGAGGKGGNGGNAGNGSNGTDGENATETQLPPLIKGYSVCWGKEGARGGNGGVGGNAGLGGFGGHAGLVYIEENQTNITDAFTSLIESIDRSNINGEDGKPGQGGKGGTRGRDGYDFLQYRLHGFGSAVTVRGSINWRGADMGWLKVSVDFTCDEPSKKPDGINHGAGKTANEQLESGKTRNKREKKNQLSEEKMKSELNEIIHRHNEISNSLSNSMNLFKDQMNDMLDERQSRVKTHALSDSMLEHAHQIAQQALAENAIKMKSKVESTNLKTCEMDSKNHYDKLLIQTRLKFDDSKQEIIQPQKLNIITDLQRQYKQKNQDFRVQLNKDLDKIRHEIKSLKSKGKHIFFRIDIDNLSATFLSMKSNENQIDLEQLFKNESESNSLFNQNFSSLSDNFQRLSYDPITKRYEPFLLNEYFEELKQLKRKKRMIIRMKNQLSQLNIEEFIENSCLEFGNEEIIKRKLSGFDEIFSLNIIDRDEFFNIDDFIKEISSSVDSSNDSELVADGFLSEKINKKSKFKQAELHQCSPIYHQRNEQQIIEIHPIEELIIEFLDSKEKNLELIVRMLNSLSSIFQKKQFHFLCQTKLKKFIEFLSENVLFIRTDFNSGHLFRTMKRILNSIQLHHLTSLFNDLKSVILFKEKQFNEFQKCLDKIQIFFQHKQNDFDQEIRMLNYIRKNRKSDIFDLFKNCCQPTATLKINQYENVQQFINNLYLRQEFKDQIRILLNKFHRYLENIRNLNTDFFKEDKKKKFLYKMNLFLKEEKQEIRTNSNKLIFNQERCQNIVYQLYKSADLRTNIRYLNDIDISTQLNVDDLTKNLKKLYDELR</sequence>
<comment type="caution">
    <text evidence="3">The sequence shown here is derived from an EMBL/GenBank/DDBJ whole genome shotgun (WGS) entry which is preliminary data.</text>
</comment>
<feature type="compositionally biased region" description="Basic and acidic residues" evidence="2">
    <location>
        <begin position="1"/>
        <end position="13"/>
    </location>
</feature>
<proteinExistence type="predicted"/>
<evidence type="ECO:0000313" key="5">
    <source>
        <dbReference type="Proteomes" id="UP000663829"/>
    </source>
</evidence>
<protein>
    <submittedName>
        <fullName evidence="3">Uncharacterized protein</fullName>
    </submittedName>
</protein>
<evidence type="ECO:0000313" key="4">
    <source>
        <dbReference type="EMBL" id="CAF3710315.1"/>
    </source>
</evidence>
<keyword evidence="1" id="KW-0175">Coiled coil</keyword>
<organism evidence="3 5">
    <name type="scientific">Didymodactylos carnosus</name>
    <dbReference type="NCBI Taxonomy" id="1234261"/>
    <lineage>
        <taxon>Eukaryota</taxon>
        <taxon>Metazoa</taxon>
        <taxon>Spiralia</taxon>
        <taxon>Gnathifera</taxon>
        <taxon>Rotifera</taxon>
        <taxon>Eurotatoria</taxon>
        <taxon>Bdelloidea</taxon>
        <taxon>Philodinida</taxon>
        <taxon>Philodinidae</taxon>
        <taxon>Didymodactylos</taxon>
    </lineage>
</organism>